<feature type="transmembrane region" description="Helical" evidence="1">
    <location>
        <begin position="26"/>
        <end position="46"/>
    </location>
</feature>
<organism evidence="2 3">
    <name type="scientific">Limnobaculum allomyrinae</name>
    <dbReference type="NCBI Taxonomy" id="2791986"/>
    <lineage>
        <taxon>Bacteria</taxon>
        <taxon>Pseudomonadati</taxon>
        <taxon>Pseudomonadota</taxon>
        <taxon>Gammaproteobacteria</taxon>
        <taxon>Enterobacterales</taxon>
        <taxon>Budviciaceae</taxon>
        <taxon>Limnobaculum</taxon>
    </lineage>
</organism>
<evidence type="ECO:0000313" key="2">
    <source>
        <dbReference type="EMBL" id="MBK5145859.1"/>
    </source>
</evidence>
<keyword evidence="3" id="KW-1185">Reference proteome</keyword>
<proteinExistence type="predicted"/>
<dbReference type="NCBIfam" id="TIGR01594">
    <property type="entry name" value="holin_lambda"/>
    <property type="match status" value="1"/>
</dbReference>
<evidence type="ECO:0000256" key="1">
    <source>
        <dbReference type="SAM" id="Phobius"/>
    </source>
</evidence>
<dbReference type="Pfam" id="PF05106">
    <property type="entry name" value="Phage_holin_3_1"/>
    <property type="match status" value="1"/>
</dbReference>
<dbReference type="EMBL" id="JADRCR010000017">
    <property type="protein sequence ID" value="MBK5145859.1"/>
    <property type="molecule type" value="Genomic_DNA"/>
</dbReference>
<keyword evidence="1" id="KW-0472">Membrane</keyword>
<accession>A0ABS1IVS3</accession>
<sequence>MSPVRGYGPMEMPEKDLNFWTDVANWLNSNAAAITGVAAGFLMSAFKTQRAGDTLKDSFYESSMCALFSLGVITTLEYFGLPKSMAVLAGVIIGSMGTKTIGKVIDAVIARRTGGGSDNQSGGN</sequence>
<dbReference type="Proteomes" id="UP001296921">
    <property type="component" value="Unassembled WGS sequence"/>
</dbReference>
<gene>
    <name evidence="2" type="ORF">I2494_19510</name>
</gene>
<dbReference type="InterPro" id="IPR006481">
    <property type="entry name" value="Phage_lambda_GpS_holin"/>
</dbReference>
<dbReference type="RefSeq" id="WP_218468616.1">
    <property type="nucleotide sequence ID" value="NZ_JADRCR010000017.1"/>
</dbReference>
<feature type="transmembrane region" description="Helical" evidence="1">
    <location>
        <begin position="58"/>
        <end position="79"/>
    </location>
</feature>
<comment type="caution">
    <text evidence="2">The sequence shown here is derived from an EMBL/GenBank/DDBJ whole genome shotgun (WGS) entry which is preliminary data.</text>
</comment>
<protein>
    <submittedName>
        <fullName evidence="2">Phage holin, lambda family</fullName>
    </submittedName>
</protein>
<keyword evidence="1" id="KW-0812">Transmembrane</keyword>
<evidence type="ECO:0000313" key="3">
    <source>
        <dbReference type="Proteomes" id="UP001296921"/>
    </source>
</evidence>
<keyword evidence="1" id="KW-1133">Transmembrane helix</keyword>
<name>A0ABS1IVS3_9GAMM</name>
<reference evidence="2 3" key="1">
    <citation type="submission" date="2020-11" db="EMBL/GenBank/DDBJ databases">
        <title>Insectihabitans protaetiae gen. nov. sp. nov. and Insectihabitans allomyrinae sp. nov., isolated from larvae of Protaetia brevitarsis seulensis and Allomyrina dichotoma, respectively.</title>
        <authorList>
            <person name="Lee S.D."/>
            <person name="Byeon Y.-S."/>
            <person name="Kim S.-M."/>
            <person name="Yang H.L."/>
            <person name="Kim I.S."/>
        </authorList>
    </citation>
    <scope>NUCLEOTIDE SEQUENCE [LARGE SCALE GENOMIC DNA]</scope>
    <source>
        <strain evidence="2 3">BWR-B9</strain>
    </source>
</reference>